<dbReference type="EMBL" id="JMKI01000045">
    <property type="protein sequence ID" value="KEJ91581.1"/>
    <property type="molecule type" value="Genomic_DNA"/>
</dbReference>
<dbReference type="eggNOG" id="COG4670">
    <property type="taxonomic scope" value="Bacteria"/>
</dbReference>
<dbReference type="STRING" id="2754.EH55_09245"/>
<dbReference type="InterPro" id="IPR014388">
    <property type="entry name" value="3-oxoacid_CoA-transferase"/>
</dbReference>
<reference evidence="5 6" key="1">
    <citation type="submission" date="2014-04" db="EMBL/GenBank/DDBJ databases">
        <title>Draft Genome Sequence of Synergistes jonesii.</title>
        <authorList>
            <person name="Coil D.A."/>
            <person name="Eisen J.A."/>
            <person name="Holland-Moritz H.E."/>
        </authorList>
    </citation>
    <scope>NUCLEOTIDE SEQUENCE [LARGE SCALE GENOMIC DNA]</scope>
    <source>
        <strain evidence="5 6">78-1</strain>
    </source>
</reference>
<dbReference type="PIRSF" id="PIRSF000858">
    <property type="entry name" value="SCOT-t"/>
    <property type="match status" value="1"/>
</dbReference>
<protein>
    <submittedName>
        <fullName evidence="5">3-oxoacid CoA-transferase</fullName>
    </submittedName>
</protein>
<dbReference type="GO" id="GO:0046952">
    <property type="term" value="P:ketone body catabolic process"/>
    <property type="evidence" value="ECO:0007669"/>
    <property type="project" value="InterPro"/>
</dbReference>
<organism evidence="5 6">
    <name type="scientific">Synergistes jonesii</name>
    <dbReference type="NCBI Taxonomy" id="2754"/>
    <lineage>
        <taxon>Bacteria</taxon>
        <taxon>Thermotogati</taxon>
        <taxon>Synergistota</taxon>
        <taxon>Synergistia</taxon>
        <taxon>Synergistales</taxon>
        <taxon>Synergistaceae</taxon>
        <taxon>Synergistes</taxon>
    </lineage>
</organism>
<dbReference type="AlphaFoldDB" id="A0A073IQ47"/>
<dbReference type="InterPro" id="IPR037171">
    <property type="entry name" value="NagB/RpiA_transferase-like"/>
</dbReference>
<comment type="similarity">
    <text evidence="1 3">Belongs to the 3-oxoacid CoA-transferase family.</text>
</comment>
<evidence type="ECO:0000256" key="4">
    <source>
        <dbReference type="PIRSR" id="PIRSR000858-1"/>
    </source>
</evidence>
<gene>
    <name evidence="5" type="ORF">EH55_09245</name>
</gene>
<dbReference type="PANTHER" id="PTHR43293:SF1">
    <property type="entry name" value="ACETATE COA-TRANSFERASE YDIF"/>
    <property type="match status" value="1"/>
</dbReference>
<evidence type="ECO:0000256" key="1">
    <source>
        <dbReference type="ARBA" id="ARBA00007154"/>
    </source>
</evidence>
<name>A0A073IQ47_9BACT</name>
<dbReference type="Pfam" id="PF01144">
    <property type="entry name" value="CoA_trans"/>
    <property type="match status" value="1"/>
</dbReference>
<keyword evidence="6" id="KW-1185">Reference proteome</keyword>
<evidence type="ECO:0000256" key="2">
    <source>
        <dbReference type="ARBA" id="ARBA00022679"/>
    </source>
</evidence>
<dbReference type="PATRIC" id="fig|2754.20.peg.1988"/>
<dbReference type="InterPro" id="IPR004165">
    <property type="entry name" value="CoA_trans_fam_I"/>
</dbReference>
<sequence length="524" mass="56287">MSKIISSTDAISLIRDNAVIGIGGFGGFSAPDEILREMAKSFFIHGSPKGLHVVSGISPGDLTEDGCGLSIIREPGIIASIYAAHVGMSPAIGRAVSANQIAGYTVPLGVYGQLLGAIAGKRPGVITRVGLHTFCDPRLEGCKVNEKAKESGRNVVSLIEFDGEEYLYYKSFPIDVCIIRGSYADEYGNVSLEEEAIYSEQNAMAAAVHSCGGTVIVQVKWVSKRGGLDPRHVAIPGALVDYVVQAKPENHLQCYDGSPFRPELIGDVRMRLDMIRPMELTPRKVCGRRAAFEINAGNLVNLGIGMPDSVASVANEEGVSHQVTFSIETGVYGGVPVSGVGFGASVNPDAILPITDNIDIYDGGVLDAAFLGLGEIDEEGNVNVSKFGSRCTGPGGFINITQNTPKVCFMGTFTAGKMECRIGGGRLAIEMDAPGVKFKKRVQQVTFSSRSALEKGQQVLYITERAVFRLEKEGLTLTEIAPGVDLERDVLSKMEFSPRISPELRLMDERIFHDKKMKISFLSQ</sequence>
<dbReference type="GO" id="GO:0008410">
    <property type="term" value="F:CoA-transferase activity"/>
    <property type="evidence" value="ECO:0007669"/>
    <property type="project" value="InterPro"/>
</dbReference>
<dbReference type="SMART" id="SM00882">
    <property type="entry name" value="CoA_trans"/>
    <property type="match status" value="1"/>
</dbReference>
<dbReference type="PANTHER" id="PTHR43293">
    <property type="entry name" value="ACETATE COA-TRANSFERASE YDIF"/>
    <property type="match status" value="1"/>
</dbReference>
<dbReference type="Gene3D" id="3.40.1080.10">
    <property type="entry name" value="Glutaconate Coenzyme A-transferase"/>
    <property type="match status" value="2"/>
</dbReference>
<dbReference type="Proteomes" id="UP000027665">
    <property type="component" value="Unassembled WGS sequence"/>
</dbReference>
<accession>A0A073IQ47</accession>
<dbReference type="SUPFAM" id="SSF100950">
    <property type="entry name" value="NagB/RpiA/CoA transferase-like"/>
    <property type="match status" value="2"/>
</dbReference>
<comment type="caution">
    <text evidence="5">The sequence shown here is derived from an EMBL/GenBank/DDBJ whole genome shotgun (WGS) entry which is preliminary data.</text>
</comment>
<evidence type="ECO:0000256" key="3">
    <source>
        <dbReference type="PIRNR" id="PIRNR000858"/>
    </source>
</evidence>
<evidence type="ECO:0000313" key="6">
    <source>
        <dbReference type="Proteomes" id="UP000027665"/>
    </source>
</evidence>
<keyword evidence="2 3" id="KW-0808">Transferase</keyword>
<dbReference type="OrthoDB" id="9805230at2"/>
<feature type="active site" description="5-glutamyl coenzyme A thioester intermediate" evidence="4">
    <location>
        <position position="328"/>
    </location>
</feature>
<proteinExistence type="inferred from homology"/>
<dbReference type="RefSeq" id="WP_037977705.1">
    <property type="nucleotide sequence ID" value="NZ_JMKI01000045.1"/>
</dbReference>
<evidence type="ECO:0000313" key="5">
    <source>
        <dbReference type="EMBL" id="KEJ91581.1"/>
    </source>
</evidence>
<dbReference type="GeneID" id="90984296"/>